<dbReference type="SFLD" id="SFLDG01140">
    <property type="entry name" value="C2.B:_Phosphomannomutase_and_P"/>
    <property type="match status" value="1"/>
</dbReference>
<name>A0A645CG94_9ZZZZ</name>
<dbReference type="InterPro" id="IPR036412">
    <property type="entry name" value="HAD-like_sf"/>
</dbReference>
<dbReference type="NCBIfam" id="TIGR01484">
    <property type="entry name" value="HAD-SF-IIB"/>
    <property type="match status" value="1"/>
</dbReference>
<dbReference type="SFLD" id="SFLDS00003">
    <property type="entry name" value="Haloacid_Dehalogenase"/>
    <property type="match status" value="1"/>
</dbReference>
<accession>A0A645CG94</accession>
<organism evidence="1">
    <name type="scientific">bioreactor metagenome</name>
    <dbReference type="NCBI Taxonomy" id="1076179"/>
    <lineage>
        <taxon>unclassified sequences</taxon>
        <taxon>metagenomes</taxon>
        <taxon>ecological metagenomes</taxon>
    </lineage>
</organism>
<reference evidence="1" key="1">
    <citation type="submission" date="2019-08" db="EMBL/GenBank/DDBJ databases">
        <authorList>
            <person name="Kucharzyk K."/>
            <person name="Murdoch R.W."/>
            <person name="Higgins S."/>
            <person name="Loffler F."/>
        </authorList>
    </citation>
    <scope>NUCLEOTIDE SEQUENCE</scope>
</reference>
<gene>
    <name evidence="1" type="primary">yigL_1</name>
    <name evidence="1" type="ORF">SDC9_122866</name>
</gene>
<dbReference type="GO" id="GO:0005829">
    <property type="term" value="C:cytosol"/>
    <property type="evidence" value="ECO:0007669"/>
    <property type="project" value="TreeGrafter"/>
</dbReference>
<dbReference type="Gene3D" id="3.40.50.1000">
    <property type="entry name" value="HAD superfamily/HAD-like"/>
    <property type="match status" value="1"/>
</dbReference>
<dbReference type="InterPro" id="IPR006379">
    <property type="entry name" value="HAD-SF_hydro_IIB"/>
</dbReference>
<dbReference type="PANTHER" id="PTHR10000">
    <property type="entry name" value="PHOSPHOSERINE PHOSPHATASE"/>
    <property type="match status" value="1"/>
</dbReference>
<dbReference type="EC" id="3.1.3.74" evidence="1"/>
<comment type="caution">
    <text evidence="1">The sequence shown here is derived from an EMBL/GenBank/DDBJ whole genome shotgun (WGS) entry which is preliminary data.</text>
</comment>
<dbReference type="GO" id="GO:0000287">
    <property type="term" value="F:magnesium ion binding"/>
    <property type="evidence" value="ECO:0007669"/>
    <property type="project" value="TreeGrafter"/>
</dbReference>
<proteinExistence type="predicted"/>
<dbReference type="Pfam" id="PF08282">
    <property type="entry name" value="Hydrolase_3"/>
    <property type="match status" value="1"/>
</dbReference>
<dbReference type="EMBL" id="VSSQ01026921">
    <property type="protein sequence ID" value="MPM75872.1"/>
    <property type="molecule type" value="Genomic_DNA"/>
</dbReference>
<dbReference type="SUPFAM" id="SSF56784">
    <property type="entry name" value="HAD-like"/>
    <property type="match status" value="1"/>
</dbReference>
<protein>
    <submittedName>
        <fullName evidence="1">Pyridoxal phosphate phosphatase YigL</fullName>
        <ecNumber evidence="1">3.1.3.74</ecNumber>
    </submittedName>
</protein>
<dbReference type="AlphaFoldDB" id="A0A645CG94"/>
<evidence type="ECO:0000313" key="1">
    <source>
        <dbReference type="EMBL" id="MPM75872.1"/>
    </source>
</evidence>
<dbReference type="GO" id="GO:0033883">
    <property type="term" value="F:pyridoxal phosphatase activity"/>
    <property type="evidence" value="ECO:0007669"/>
    <property type="project" value="UniProtKB-EC"/>
</dbReference>
<keyword evidence="1" id="KW-0378">Hydrolase</keyword>
<dbReference type="InterPro" id="IPR023214">
    <property type="entry name" value="HAD_sf"/>
</dbReference>
<dbReference type="Gene3D" id="3.30.1240.10">
    <property type="match status" value="1"/>
</dbReference>
<dbReference type="PANTHER" id="PTHR10000:SF8">
    <property type="entry name" value="HAD SUPERFAMILY HYDROLASE-LIKE, TYPE 3"/>
    <property type="match status" value="1"/>
</dbReference>
<sequence>MGKLDGVLLVTDYDDTLYGSDNHVSEENQAAIRRFIAQGGSFTVATGRAHTTFAPQITRERLRLNAPAVLSNGSAVYDFQEDRMLMQTFLPPESGLHLAEVAGVFPALGFEAYHGEDIYVHNPNRVTWSHLRRAGVGHTECPIPQMPLPWTKVLLQQEHGLLLKVRDYFRTHWPEDYEVIFSNHVLLELTAKGSNKGQAVLWVARRLGIDPTHLYCVGDNQNDLPMLAAAAQGFAPANCAQEVKDWGATIVGSCDEHCVAQIIELLEQEYEYRR</sequence>